<name>A0ACB0ITQ3_TRIPR</name>
<gene>
    <name evidence="1" type="ORF">MILVUS5_LOCUS6508</name>
</gene>
<proteinExistence type="predicted"/>
<dbReference type="EMBL" id="CASHSV030000002">
    <property type="protein sequence ID" value="CAJ2635916.1"/>
    <property type="molecule type" value="Genomic_DNA"/>
</dbReference>
<sequence length="83" mass="8285">MHLKRSGLMCIGIAVAEGLGVVAAVVAAEDRDCLGIAVVDEDLGVAAADEDLVLVAAEEGFGLGGVEGLGCLLVVVVCIVSYN</sequence>
<evidence type="ECO:0000313" key="2">
    <source>
        <dbReference type="Proteomes" id="UP001177021"/>
    </source>
</evidence>
<accession>A0ACB0ITQ3</accession>
<organism evidence="1 2">
    <name type="scientific">Trifolium pratense</name>
    <name type="common">Red clover</name>
    <dbReference type="NCBI Taxonomy" id="57577"/>
    <lineage>
        <taxon>Eukaryota</taxon>
        <taxon>Viridiplantae</taxon>
        <taxon>Streptophyta</taxon>
        <taxon>Embryophyta</taxon>
        <taxon>Tracheophyta</taxon>
        <taxon>Spermatophyta</taxon>
        <taxon>Magnoliopsida</taxon>
        <taxon>eudicotyledons</taxon>
        <taxon>Gunneridae</taxon>
        <taxon>Pentapetalae</taxon>
        <taxon>rosids</taxon>
        <taxon>fabids</taxon>
        <taxon>Fabales</taxon>
        <taxon>Fabaceae</taxon>
        <taxon>Papilionoideae</taxon>
        <taxon>50 kb inversion clade</taxon>
        <taxon>NPAAA clade</taxon>
        <taxon>Hologalegina</taxon>
        <taxon>IRL clade</taxon>
        <taxon>Trifolieae</taxon>
        <taxon>Trifolium</taxon>
    </lineage>
</organism>
<comment type="caution">
    <text evidence="1">The sequence shown here is derived from an EMBL/GenBank/DDBJ whole genome shotgun (WGS) entry which is preliminary data.</text>
</comment>
<evidence type="ECO:0000313" key="1">
    <source>
        <dbReference type="EMBL" id="CAJ2635916.1"/>
    </source>
</evidence>
<dbReference type="Proteomes" id="UP001177021">
    <property type="component" value="Unassembled WGS sequence"/>
</dbReference>
<reference evidence="1" key="1">
    <citation type="submission" date="2023-10" db="EMBL/GenBank/DDBJ databases">
        <authorList>
            <person name="Rodriguez Cubillos JULIANA M."/>
            <person name="De Vega J."/>
        </authorList>
    </citation>
    <scope>NUCLEOTIDE SEQUENCE</scope>
</reference>
<keyword evidence="2" id="KW-1185">Reference proteome</keyword>
<protein>
    <submittedName>
        <fullName evidence="1">Uncharacterized protein</fullName>
    </submittedName>
</protein>